<dbReference type="PANTHER" id="PTHR46825">
    <property type="entry name" value="D-ALANYL-D-ALANINE-CARBOXYPEPTIDASE/ENDOPEPTIDASE AMPH"/>
    <property type="match status" value="1"/>
</dbReference>
<accession>A0A0B9G1Q9</accession>
<dbReference type="Pfam" id="PF00144">
    <property type="entry name" value="Beta-lactamase"/>
    <property type="match status" value="1"/>
</dbReference>
<organism evidence="3 4">
    <name type="scientific">Photobacterium gaetbulicola</name>
    <dbReference type="NCBI Taxonomy" id="1295392"/>
    <lineage>
        <taxon>Bacteria</taxon>
        <taxon>Pseudomonadati</taxon>
        <taxon>Pseudomonadota</taxon>
        <taxon>Gammaproteobacteria</taxon>
        <taxon>Vibrionales</taxon>
        <taxon>Vibrionaceae</taxon>
        <taxon>Photobacterium</taxon>
    </lineage>
</organism>
<feature type="domain" description="Beta-lactamase-related" evidence="2">
    <location>
        <begin position="44"/>
        <end position="419"/>
    </location>
</feature>
<dbReference type="PROSITE" id="PS51318">
    <property type="entry name" value="TAT"/>
    <property type="match status" value="1"/>
</dbReference>
<comment type="caution">
    <text evidence="3">The sequence shown here is derived from an EMBL/GenBank/DDBJ whole genome shotgun (WGS) entry which is preliminary data.</text>
</comment>
<evidence type="ECO:0000256" key="1">
    <source>
        <dbReference type="ARBA" id="ARBA00022729"/>
    </source>
</evidence>
<evidence type="ECO:0000313" key="4">
    <source>
        <dbReference type="Proteomes" id="UP000031278"/>
    </source>
</evidence>
<evidence type="ECO:0000259" key="2">
    <source>
        <dbReference type="Pfam" id="PF00144"/>
    </source>
</evidence>
<dbReference type="NCBIfam" id="TIGR01409">
    <property type="entry name" value="TAT_signal_seq"/>
    <property type="match status" value="1"/>
</dbReference>
<sequence length="433" mass="47356">MGSLSRRAVLKGLGLAGVVGGVGAWALAENKAPEQVLEEMFQDALTALPAATISAAVIKSGELAWAKSFGYQDLESKTPASLDSIWPTLGSVSKLVTWTALMQLVETGAIQLDGDISDYLGFTLRNPSFPDTPITPYHLLTHSSSLSSRRMTSAPDIMADLFCKDYQESLNAWVLAYLAPEGAYYNSELVFDNYRPGDFANVTPDPLGVVAGYSNLNAMLAAHMVEQVTSQSFEEYTSKRIFLPLGIEDAGWQKDVLNQAKIITPYEAKNSPRPPVMAVYTKSMQDRGYMGTSEIAAVGNKSYFSMADCQYFSPFSSAALLGASTHALTAFIQSFLPHAKTRLLQRETLDRMWKVHRQDAITGSKLGLGWFQFATPRHGVFWGHDGGGPGILSRVMIDPHSGNGVVLLINNFFVDFRRRSQLLEELCSSLKVV</sequence>
<dbReference type="RefSeq" id="WP_039464460.1">
    <property type="nucleotide sequence ID" value="NZ_JWLZ01000174.1"/>
</dbReference>
<keyword evidence="1" id="KW-0732">Signal</keyword>
<dbReference type="InterPro" id="IPR006311">
    <property type="entry name" value="TAT_signal"/>
</dbReference>
<dbReference type="InterPro" id="IPR001466">
    <property type="entry name" value="Beta-lactam-related"/>
</dbReference>
<dbReference type="PANTHER" id="PTHR46825:SF9">
    <property type="entry name" value="BETA-LACTAMASE-RELATED DOMAIN-CONTAINING PROTEIN"/>
    <property type="match status" value="1"/>
</dbReference>
<proteinExistence type="predicted"/>
<name>A0A0B9G1Q9_9GAMM</name>
<reference evidence="3 4" key="1">
    <citation type="submission" date="2014-12" db="EMBL/GenBank/DDBJ databases">
        <title>Genome sequencing of Photobacterium gaetbulicola AD005a.</title>
        <authorList>
            <person name="Adrian T.G.S."/>
            <person name="Chan K.G."/>
        </authorList>
    </citation>
    <scope>NUCLEOTIDE SEQUENCE [LARGE SCALE GENOMIC DNA]</scope>
    <source>
        <strain evidence="3 4">AD005a</strain>
    </source>
</reference>
<dbReference type="InterPro" id="IPR012338">
    <property type="entry name" value="Beta-lactam/transpept-like"/>
</dbReference>
<dbReference type="EMBL" id="JWLZ01000174">
    <property type="protein sequence ID" value="KHT62658.1"/>
    <property type="molecule type" value="Genomic_DNA"/>
</dbReference>
<dbReference type="Proteomes" id="UP000031278">
    <property type="component" value="Unassembled WGS sequence"/>
</dbReference>
<dbReference type="Gene3D" id="3.40.710.10">
    <property type="entry name" value="DD-peptidase/beta-lactamase superfamily"/>
    <property type="match status" value="1"/>
</dbReference>
<protein>
    <recommendedName>
        <fullName evidence="2">Beta-lactamase-related domain-containing protein</fullName>
    </recommendedName>
</protein>
<dbReference type="AlphaFoldDB" id="A0A0B9G1Q9"/>
<dbReference type="InterPro" id="IPR050491">
    <property type="entry name" value="AmpC-like"/>
</dbReference>
<evidence type="ECO:0000313" key="3">
    <source>
        <dbReference type="EMBL" id="KHT62658.1"/>
    </source>
</evidence>
<gene>
    <name evidence="3" type="ORF">RJ45_16280</name>
</gene>
<dbReference type="SUPFAM" id="SSF56601">
    <property type="entry name" value="beta-lactamase/transpeptidase-like"/>
    <property type="match status" value="1"/>
</dbReference>
<dbReference type="InterPro" id="IPR019546">
    <property type="entry name" value="TAT_signal_bac_arc"/>
</dbReference>